<dbReference type="GO" id="GO:0005839">
    <property type="term" value="C:proteasome core complex"/>
    <property type="evidence" value="ECO:0007669"/>
    <property type="project" value="InterPro"/>
</dbReference>
<proteinExistence type="predicted"/>
<evidence type="ECO:0000313" key="2">
    <source>
        <dbReference type="EMBL" id="KAG0552328.1"/>
    </source>
</evidence>
<dbReference type="GO" id="GO:0051603">
    <property type="term" value="P:proteolysis involved in protein catabolic process"/>
    <property type="evidence" value="ECO:0007669"/>
    <property type="project" value="InterPro"/>
</dbReference>
<reference evidence="2" key="2">
    <citation type="submission" date="2020-10" db="EMBL/GenBank/DDBJ databases">
        <authorList>
            <person name="Cooper E.A."/>
            <person name="Brenton Z.W."/>
            <person name="Flinn B.S."/>
            <person name="Jenkins J."/>
            <person name="Shu S."/>
            <person name="Flowers D."/>
            <person name="Luo F."/>
            <person name="Wang Y."/>
            <person name="Xia P."/>
            <person name="Barry K."/>
            <person name="Daum C."/>
            <person name="Lipzen A."/>
            <person name="Yoshinaga Y."/>
            <person name="Schmutz J."/>
            <person name="Saski C."/>
            <person name="Vermerris W."/>
            <person name="Kresovich S."/>
        </authorList>
    </citation>
    <scope>NUCLEOTIDE SEQUENCE</scope>
</reference>
<dbReference type="SUPFAM" id="SSF56235">
    <property type="entry name" value="N-terminal nucleophile aminohydrolases (Ntn hydrolases)"/>
    <property type="match status" value="1"/>
</dbReference>
<reference evidence="2" key="1">
    <citation type="journal article" date="2019" name="BMC Genomics">
        <title>A new reference genome for Sorghum bicolor reveals high levels of sequence similarity between sweet and grain genotypes: implications for the genetics of sugar metabolism.</title>
        <authorList>
            <person name="Cooper E.A."/>
            <person name="Brenton Z.W."/>
            <person name="Flinn B.S."/>
            <person name="Jenkins J."/>
            <person name="Shu S."/>
            <person name="Flowers D."/>
            <person name="Luo F."/>
            <person name="Wang Y."/>
            <person name="Xia P."/>
            <person name="Barry K."/>
            <person name="Daum C."/>
            <person name="Lipzen A."/>
            <person name="Yoshinaga Y."/>
            <person name="Schmutz J."/>
            <person name="Saski C."/>
            <person name="Vermerris W."/>
            <person name="Kresovich S."/>
        </authorList>
    </citation>
    <scope>NUCLEOTIDE SEQUENCE</scope>
</reference>
<comment type="subunit">
    <text evidence="1">The 26S proteasome consists of a 20S proteasome core and two 19S regulatory subunits. The 20S proteasome core is composed of 28 subunits that are arranged in four stacked rings, resulting in a barrel-shaped structure. The two end rings are each formed by seven alpha subunits, and the two central rings are each formed by seven beta subunits. The catalytic chamber with the active sites is on the inside of the barrel.</text>
</comment>
<name>A0A921V2H7_SORBI</name>
<dbReference type="InterPro" id="IPR029055">
    <property type="entry name" value="Ntn_hydrolases_N"/>
</dbReference>
<sequence length="95" mass="11195">MHPRWLHLLGRLCRQGHRQQRITFHFCFTYSYFSIPCNLIGDTIVFVNRTVIGIKHKDCIVLVAEKLVTSEMMLERSNRRIHSVHRCSGLVTPFK</sequence>
<dbReference type="EMBL" id="CM027680">
    <property type="protein sequence ID" value="KAG0552328.1"/>
    <property type="molecule type" value="Genomic_DNA"/>
</dbReference>
<dbReference type="AlphaFoldDB" id="A0A921V2H7"/>
<dbReference type="Proteomes" id="UP000807115">
    <property type="component" value="Chromosome 1"/>
</dbReference>
<evidence type="ECO:0000256" key="1">
    <source>
        <dbReference type="ARBA" id="ARBA00026071"/>
    </source>
</evidence>
<protein>
    <submittedName>
        <fullName evidence="2">Uncharacterized protein</fullName>
    </submittedName>
</protein>
<dbReference type="InterPro" id="IPR001353">
    <property type="entry name" value="Proteasome_sua/b"/>
</dbReference>
<evidence type="ECO:0000313" key="3">
    <source>
        <dbReference type="Proteomes" id="UP000807115"/>
    </source>
</evidence>
<dbReference type="Gene3D" id="3.60.20.10">
    <property type="entry name" value="Glutamine Phosphoribosylpyrophosphate, subunit 1, domain 1"/>
    <property type="match status" value="1"/>
</dbReference>
<comment type="caution">
    <text evidence="2">The sequence shown here is derived from an EMBL/GenBank/DDBJ whole genome shotgun (WGS) entry which is preliminary data.</text>
</comment>
<accession>A0A921V2H7</accession>
<organism evidence="2 3">
    <name type="scientific">Sorghum bicolor</name>
    <name type="common">Sorghum</name>
    <name type="synonym">Sorghum vulgare</name>
    <dbReference type="NCBI Taxonomy" id="4558"/>
    <lineage>
        <taxon>Eukaryota</taxon>
        <taxon>Viridiplantae</taxon>
        <taxon>Streptophyta</taxon>
        <taxon>Embryophyta</taxon>
        <taxon>Tracheophyta</taxon>
        <taxon>Spermatophyta</taxon>
        <taxon>Magnoliopsida</taxon>
        <taxon>Liliopsida</taxon>
        <taxon>Poales</taxon>
        <taxon>Poaceae</taxon>
        <taxon>PACMAD clade</taxon>
        <taxon>Panicoideae</taxon>
        <taxon>Andropogonodae</taxon>
        <taxon>Andropogoneae</taxon>
        <taxon>Sorghinae</taxon>
        <taxon>Sorghum</taxon>
    </lineage>
</organism>
<dbReference type="Pfam" id="PF00227">
    <property type="entry name" value="Proteasome"/>
    <property type="match status" value="1"/>
</dbReference>
<gene>
    <name evidence="2" type="ORF">BDA96_01G498900</name>
</gene>